<dbReference type="SUPFAM" id="SSF54001">
    <property type="entry name" value="Cysteine proteinases"/>
    <property type="match status" value="1"/>
</dbReference>
<sequence>MASHRKPRPNPLAAVTTRATTRTAVTLATAAAASVTVFAHPGHADPRPTAEGVKSQVDQLYQQAEAATQDYDGAVARTAALQQQTAELQDRAARTQAAMTTLQTRLGAVAAAQYRGGGVDPLIQLLTSAHPDDFLQQAGSLSRLNASEQQLLTQYGTQRRTLDQEQAAATAQLARLQAAQQRISAARAQVQAKLAAARQLLGTLTAAQQAAAEQAPGAAEAPPAPVSGRAATAVAFARAQLGKPYVWGAAGPDAFDCSGLIQAAWAAAGVSLPRTTYEQINAGQRISVSQLQPGDLVFYYSGISHVGIYVGNHQIIHAPHPGASVEYAPVDEMPISGAVRPG</sequence>
<dbReference type="Pfam" id="PF00877">
    <property type="entry name" value="NLPC_P60"/>
    <property type="match status" value="1"/>
</dbReference>
<feature type="domain" description="NlpC/P60" evidence="7">
    <location>
        <begin position="227"/>
        <end position="342"/>
    </location>
</feature>
<dbReference type="InterPro" id="IPR000064">
    <property type="entry name" value="NLP_P60_dom"/>
</dbReference>
<evidence type="ECO:0000256" key="6">
    <source>
        <dbReference type="SAM" id="SignalP"/>
    </source>
</evidence>
<feature type="chain" id="PRO_5047420252" evidence="6">
    <location>
        <begin position="40"/>
        <end position="342"/>
    </location>
</feature>
<evidence type="ECO:0000313" key="9">
    <source>
        <dbReference type="Proteomes" id="UP001592528"/>
    </source>
</evidence>
<keyword evidence="2" id="KW-0645">Protease</keyword>
<keyword evidence="9" id="KW-1185">Reference proteome</keyword>
<gene>
    <name evidence="8" type="ORF">ACEZDJ_24245</name>
</gene>
<keyword evidence="5" id="KW-0175">Coiled coil</keyword>
<evidence type="ECO:0000259" key="7">
    <source>
        <dbReference type="PROSITE" id="PS51935"/>
    </source>
</evidence>
<dbReference type="EMBL" id="JBHEZZ010000014">
    <property type="protein sequence ID" value="MFC1404411.1"/>
    <property type="molecule type" value="Genomic_DNA"/>
</dbReference>
<dbReference type="PANTHER" id="PTHR47359">
    <property type="entry name" value="PEPTIDOGLYCAN DL-ENDOPEPTIDASE CWLO"/>
    <property type="match status" value="1"/>
</dbReference>
<dbReference type="PROSITE" id="PS51935">
    <property type="entry name" value="NLPC_P60"/>
    <property type="match status" value="1"/>
</dbReference>
<evidence type="ECO:0000256" key="1">
    <source>
        <dbReference type="ARBA" id="ARBA00007074"/>
    </source>
</evidence>
<evidence type="ECO:0000313" key="8">
    <source>
        <dbReference type="EMBL" id="MFC1404411.1"/>
    </source>
</evidence>
<dbReference type="PANTHER" id="PTHR47359:SF3">
    <property type="entry name" value="NLP_P60 DOMAIN-CONTAINING PROTEIN-RELATED"/>
    <property type="match status" value="1"/>
</dbReference>
<comment type="similarity">
    <text evidence="1">Belongs to the peptidase C40 family.</text>
</comment>
<feature type="signal peptide" evidence="6">
    <location>
        <begin position="1"/>
        <end position="39"/>
    </location>
</feature>
<keyword evidence="6" id="KW-0732">Signal</keyword>
<reference evidence="8 9" key="1">
    <citation type="submission" date="2024-09" db="EMBL/GenBank/DDBJ databases">
        <authorList>
            <person name="Lee S.D."/>
        </authorList>
    </citation>
    <scope>NUCLEOTIDE SEQUENCE [LARGE SCALE GENOMIC DNA]</scope>
    <source>
        <strain evidence="8 9">N1-5</strain>
    </source>
</reference>
<evidence type="ECO:0000256" key="2">
    <source>
        <dbReference type="ARBA" id="ARBA00022670"/>
    </source>
</evidence>
<dbReference type="InterPro" id="IPR051794">
    <property type="entry name" value="PG_Endopeptidase_C40"/>
</dbReference>
<comment type="caution">
    <text evidence="8">The sequence shown here is derived from an EMBL/GenBank/DDBJ whole genome shotgun (WGS) entry which is preliminary data.</text>
</comment>
<evidence type="ECO:0000256" key="3">
    <source>
        <dbReference type="ARBA" id="ARBA00022801"/>
    </source>
</evidence>
<organism evidence="8 9">
    <name type="scientific">Streptacidiphilus cavernicola</name>
    <dbReference type="NCBI Taxonomy" id="3342716"/>
    <lineage>
        <taxon>Bacteria</taxon>
        <taxon>Bacillati</taxon>
        <taxon>Actinomycetota</taxon>
        <taxon>Actinomycetes</taxon>
        <taxon>Kitasatosporales</taxon>
        <taxon>Streptomycetaceae</taxon>
        <taxon>Streptacidiphilus</taxon>
    </lineage>
</organism>
<evidence type="ECO:0000256" key="4">
    <source>
        <dbReference type="ARBA" id="ARBA00022807"/>
    </source>
</evidence>
<dbReference type="Proteomes" id="UP001592528">
    <property type="component" value="Unassembled WGS sequence"/>
</dbReference>
<feature type="coiled-coil region" evidence="5">
    <location>
        <begin position="159"/>
        <end position="196"/>
    </location>
</feature>
<dbReference type="Gene3D" id="3.90.1720.10">
    <property type="entry name" value="endopeptidase domain like (from Nostoc punctiforme)"/>
    <property type="match status" value="1"/>
</dbReference>
<name>A0ABV6USH4_9ACTN</name>
<proteinExistence type="inferred from homology"/>
<evidence type="ECO:0000256" key="5">
    <source>
        <dbReference type="SAM" id="Coils"/>
    </source>
</evidence>
<protein>
    <submittedName>
        <fullName evidence="8">NlpC/P60 family protein</fullName>
    </submittedName>
</protein>
<dbReference type="InterPro" id="IPR038765">
    <property type="entry name" value="Papain-like_cys_pep_sf"/>
</dbReference>
<dbReference type="RefSeq" id="WP_030264399.1">
    <property type="nucleotide sequence ID" value="NZ_JBHEZZ010000014.1"/>
</dbReference>
<keyword evidence="3" id="KW-0378">Hydrolase</keyword>
<accession>A0ABV6USH4</accession>
<keyword evidence="4" id="KW-0788">Thiol protease</keyword>